<feature type="transmembrane region" description="Helical" evidence="8">
    <location>
        <begin position="20"/>
        <end position="41"/>
    </location>
</feature>
<dbReference type="RefSeq" id="WP_027313956.1">
    <property type="nucleotide sequence ID" value="NZ_JBHLZN010000001.1"/>
</dbReference>
<keyword evidence="12" id="KW-1185">Reference proteome</keyword>
<dbReference type="SMART" id="SM00304">
    <property type="entry name" value="HAMP"/>
    <property type="match status" value="1"/>
</dbReference>
<evidence type="ECO:0000256" key="6">
    <source>
        <dbReference type="ARBA" id="ARBA00029447"/>
    </source>
</evidence>
<comment type="similarity">
    <text evidence="6">Belongs to the methyl-accepting chemotaxis (MCP) protein family.</text>
</comment>
<reference evidence="11 12" key="1">
    <citation type="submission" date="2024-09" db="EMBL/GenBank/DDBJ databases">
        <authorList>
            <person name="Sun Q."/>
            <person name="Mori K."/>
        </authorList>
    </citation>
    <scope>NUCLEOTIDE SEQUENCE [LARGE SCALE GENOMIC DNA]</scope>
    <source>
        <strain evidence="11 12">ATCC 51285</strain>
    </source>
</reference>
<dbReference type="InterPro" id="IPR003660">
    <property type="entry name" value="HAMP_dom"/>
</dbReference>
<dbReference type="PANTHER" id="PTHR32089">
    <property type="entry name" value="METHYL-ACCEPTING CHEMOTAXIS PROTEIN MCPB"/>
    <property type="match status" value="1"/>
</dbReference>
<evidence type="ECO:0000256" key="7">
    <source>
        <dbReference type="PROSITE-ProRule" id="PRU00284"/>
    </source>
</evidence>
<comment type="subcellular location">
    <subcellularLocation>
        <location evidence="1">Membrane</location>
        <topology evidence="1">Multi-pass membrane protein</topology>
    </subcellularLocation>
</comment>
<gene>
    <name evidence="11" type="ORF">ACFFLH_05775</name>
</gene>
<dbReference type="SMART" id="SM00283">
    <property type="entry name" value="MA"/>
    <property type="match status" value="1"/>
</dbReference>
<dbReference type="SUPFAM" id="SSF58104">
    <property type="entry name" value="Methyl-accepting chemotaxis protein (MCP) signaling domain"/>
    <property type="match status" value="1"/>
</dbReference>
<dbReference type="Pfam" id="PF00672">
    <property type="entry name" value="HAMP"/>
    <property type="match status" value="1"/>
</dbReference>
<name>A0ABV5Z9F0_9GAMM</name>
<dbReference type="PROSITE" id="PS50885">
    <property type="entry name" value="HAMP"/>
    <property type="match status" value="1"/>
</dbReference>
<comment type="caution">
    <text evidence="11">The sequence shown here is derived from an EMBL/GenBank/DDBJ whole genome shotgun (WGS) entry which is preliminary data.</text>
</comment>
<feature type="domain" description="Methyl-accepting transducer" evidence="9">
    <location>
        <begin position="398"/>
        <end position="634"/>
    </location>
</feature>
<dbReference type="PROSITE" id="PS50111">
    <property type="entry name" value="CHEMOTAXIS_TRANSDUC_2"/>
    <property type="match status" value="1"/>
</dbReference>
<keyword evidence="5 7" id="KW-0807">Transducer</keyword>
<protein>
    <submittedName>
        <fullName evidence="11">Methyl-accepting chemotaxis protein</fullName>
    </submittedName>
</protein>
<dbReference type="Pfam" id="PF00015">
    <property type="entry name" value="MCPsignal"/>
    <property type="match status" value="1"/>
</dbReference>
<feature type="transmembrane region" description="Helical" evidence="8">
    <location>
        <begin position="319"/>
        <end position="340"/>
    </location>
</feature>
<keyword evidence="3 8" id="KW-1133">Transmembrane helix</keyword>
<dbReference type="CDD" id="cd11386">
    <property type="entry name" value="MCP_signal"/>
    <property type="match status" value="1"/>
</dbReference>
<evidence type="ECO:0000256" key="3">
    <source>
        <dbReference type="ARBA" id="ARBA00022989"/>
    </source>
</evidence>
<keyword evidence="2 8" id="KW-0812">Transmembrane</keyword>
<dbReference type="EMBL" id="JBHLZN010000001">
    <property type="protein sequence ID" value="MFB9885911.1"/>
    <property type="molecule type" value="Genomic_DNA"/>
</dbReference>
<evidence type="ECO:0000256" key="1">
    <source>
        <dbReference type="ARBA" id="ARBA00004141"/>
    </source>
</evidence>
<evidence type="ECO:0000259" key="9">
    <source>
        <dbReference type="PROSITE" id="PS50111"/>
    </source>
</evidence>
<organism evidence="11 12">
    <name type="scientific">Balneatrix alpica</name>
    <dbReference type="NCBI Taxonomy" id="75684"/>
    <lineage>
        <taxon>Bacteria</taxon>
        <taxon>Pseudomonadati</taxon>
        <taxon>Pseudomonadota</taxon>
        <taxon>Gammaproteobacteria</taxon>
        <taxon>Oceanospirillales</taxon>
        <taxon>Balneatrichaceae</taxon>
        <taxon>Balneatrix</taxon>
    </lineage>
</organism>
<evidence type="ECO:0000256" key="4">
    <source>
        <dbReference type="ARBA" id="ARBA00023136"/>
    </source>
</evidence>
<dbReference type="InterPro" id="IPR004090">
    <property type="entry name" value="Chemotax_Me-accpt_rcpt"/>
</dbReference>
<evidence type="ECO:0000256" key="8">
    <source>
        <dbReference type="SAM" id="Phobius"/>
    </source>
</evidence>
<evidence type="ECO:0000313" key="11">
    <source>
        <dbReference type="EMBL" id="MFB9885911.1"/>
    </source>
</evidence>
<dbReference type="PANTHER" id="PTHR32089:SF119">
    <property type="entry name" value="METHYL-ACCEPTING CHEMOTAXIS PROTEIN CTPL"/>
    <property type="match status" value="1"/>
</dbReference>
<evidence type="ECO:0000256" key="2">
    <source>
        <dbReference type="ARBA" id="ARBA00022692"/>
    </source>
</evidence>
<dbReference type="Proteomes" id="UP001589628">
    <property type="component" value="Unassembled WGS sequence"/>
</dbReference>
<feature type="domain" description="HAMP" evidence="10">
    <location>
        <begin position="341"/>
        <end position="393"/>
    </location>
</feature>
<evidence type="ECO:0000259" key="10">
    <source>
        <dbReference type="PROSITE" id="PS50885"/>
    </source>
</evidence>
<dbReference type="Gene3D" id="1.10.287.950">
    <property type="entry name" value="Methyl-accepting chemotaxis protein"/>
    <property type="match status" value="1"/>
</dbReference>
<proteinExistence type="inferred from homology"/>
<evidence type="ECO:0000256" key="5">
    <source>
        <dbReference type="ARBA" id="ARBA00023224"/>
    </source>
</evidence>
<dbReference type="PRINTS" id="PR00260">
    <property type="entry name" value="CHEMTRNSDUCR"/>
</dbReference>
<dbReference type="InterPro" id="IPR004089">
    <property type="entry name" value="MCPsignal_dom"/>
</dbReference>
<evidence type="ECO:0000313" key="12">
    <source>
        <dbReference type="Proteomes" id="UP001589628"/>
    </source>
</evidence>
<accession>A0ABV5Z9F0</accession>
<keyword evidence="4 8" id="KW-0472">Membrane</keyword>
<sequence>MSLFRPAAALMARLSYPQKFGLIALLFLAPLMMTLMAYLGLINSSISRSQQEQLGMLWLQELAPITVLTGQHRGLNNALMHGNEAVRAQVEDKRKQLSSQLNTLQGQQHSLPTAIATEVQALNQSWQNLQAKLSQESPAQIFERHNRLAAQIRALNGRLIRYYGLAQDPDAGMTFLISQTGVTLPTLVDLLGQLRGKASGVAAAGSFTPESQLYISGLMIRIEDLLPQLRQLEELPQQSFAGQAELGARLMQANQAAMTYVAQIDQQLLQASSISVASTAVFDEGTRTITAIMEAYQQALPLLAQQLEQRLSAQQWQRGLAVTMTLLGVLIAVYLFGGFYRNTTRTLASFVSSARRLAAGDLSHTMEVTTRDEMRRLGEGLNEVTLGMRKLVQEVRASAEVVHQAAAELGTGAASTLQGVQAQKQDTESLAAAMEEMSASARDVVNHTAVAAETALEANGLSRQGHQVASKTVVAVEGLSQEVSRSAETIQALAQAVENIGKVSSVIREIAEQTNLLALNAAIEAARAGEQGRGFAVVADEVRNLAQRTQQSTAEIQQTISHLQQGTEQAVEVMQLSRSSAERSAADIQQTGTTLASINERVERMNAMNEQIDQAAKQQASVADDLSGNISSISANAEQTAVVARQTAALAKDLQERASGLNELMLRFKL</sequence>
<dbReference type="CDD" id="cd06225">
    <property type="entry name" value="HAMP"/>
    <property type="match status" value="1"/>
</dbReference>